<dbReference type="GO" id="GO:0006511">
    <property type="term" value="P:ubiquitin-dependent protein catabolic process"/>
    <property type="evidence" value="ECO:0007669"/>
    <property type="project" value="TreeGrafter"/>
</dbReference>
<evidence type="ECO:0000256" key="8">
    <source>
        <dbReference type="PROSITE-ProRule" id="PRU00192"/>
    </source>
</evidence>
<keyword evidence="2 8" id="KW-0728">SH3 domain</keyword>
<dbReference type="SMART" id="SM00184">
    <property type="entry name" value="RING"/>
    <property type="match status" value="1"/>
</dbReference>
<keyword evidence="3" id="KW-0479">Metal-binding</keyword>
<feature type="compositionally biased region" description="Basic and acidic residues" evidence="9">
    <location>
        <begin position="118"/>
        <end position="132"/>
    </location>
</feature>
<dbReference type="Pfam" id="PF00097">
    <property type="entry name" value="zf-C3HC4"/>
    <property type="match status" value="1"/>
</dbReference>
<evidence type="ECO:0008006" key="14">
    <source>
        <dbReference type="Google" id="ProtNLM"/>
    </source>
</evidence>
<dbReference type="PROSITE" id="PS50089">
    <property type="entry name" value="ZF_RING_2"/>
    <property type="match status" value="1"/>
</dbReference>
<keyword evidence="5" id="KW-0862">Zinc</keyword>
<dbReference type="PROSITE" id="PS00518">
    <property type="entry name" value="ZF_RING_1"/>
    <property type="match status" value="1"/>
</dbReference>
<dbReference type="GO" id="GO:0005634">
    <property type="term" value="C:nucleus"/>
    <property type="evidence" value="ECO:0007669"/>
    <property type="project" value="TreeGrafter"/>
</dbReference>
<feature type="compositionally biased region" description="Polar residues" evidence="9">
    <location>
        <begin position="693"/>
        <end position="716"/>
    </location>
</feature>
<dbReference type="SUPFAM" id="SSF57850">
    <property type="entry name" value="RING/U-box"/>
    <property type="match status" value="3"/>
</dbReference>
<dbReference type="InterPro" id="IPR017907">
    <property type="entry name" value="Znf_RING_CS"/>
</dbReference>
<dbReference type="InterPro" id="IPR001452">
    <property type="entry name" value="SH3_domain"/>
</dbReference>
<dbReference type="Proteomes" id="UP000800200">
    <property type="component" value="Unassembled WGS sequence"/>
</dbReference>
<feature type="compositionally biased region" description="Low complexity" evidence="9">
    <location>
        <begin position="486"/>
        <end position="500"/>
    </location>
</feature>
<feature type="compositionally biased region" description="Basic and acidic residues" evidence="9">
    <location>
        <begin position="261"/>
        <end position="281"/>
    </location>
</feature>
<comment type="similarity">
    <text evidence="1">Belongs to the SH3RF family.</text>
</comment>
<feature type="compositionally biased region" description="Polar residues" evidence="9">
    <location>
        <begin position="437"/>
        <end position="449"/>
    </location>
</feature>
<feature type="domain" description="SH3" evidence="10">
    <location>
        <begin position="926"/>
        <end position="987"/>
    </location>
</feature>
<evidence type="ECO:0000256" key="3">
    <source>
        <dbReference type="ARBA" id="ARBA00022723"/>
    </source>
</evidence>
<evidence type="ECO:0000256" key="5">
    <source>
        <dbReference type="ARBA" id="ARBA00022833"/>
    </source>
</evidence>
<feature type="compositionally biased region" description="Low complexity" evidence="9">
    <location>
        <begin position="417"/>
        <end position="433"/>
    </location>
</feature>
<dbReference type="PANTHER" id="PTHR16079">
    <property type="entry name" value="UBIQUITIN LIGASE PROTEIN CHFR"/>
    <property type="match status" value="1"/>
</dbReference>
<keyword evidence="13" id="KW-1185">Reference proteome</keyword>
<feature type="compositionally biased region" description="Basic and acidic residues" evidence="9">
    <location>
        <begin position="91"/>
        <end position="108"/>
    </location>
</feature>
<feature type="region of interest" description="Disordered" evidence="9">
    <location>
        <begin position="690"/>
        <end position="719"/>
    </location>
</feature>
<feature type="compositionally biased region" description="Basic and acidic residues" evidence="9">
    <location>
        <begin position="473"/>
        <end position="482"/>
    </location>
</feature>
<feature type="region of interest" description="Disordered" evidence="9">
    <location>
        <begin position="853"/>
        <end position="889"/>
    </location>
</feature>
<feature type="compositionally biased region" description="Basic and acidic residues" evidence="9">
    <location>
        <begin position="190"/>
        <end position="204"/>
    </location>
</feature>
<dbReference type="GO" id="GO:0008270">
    <property type="term" value="F:zinc ion binding"/>
    <property type="evidence" value="ECO:0007669"/>
    <property type="project" value="UniProtKB-KW"/>
</dbReference>
<dbReference type="OrthoDB" id="1305878at2759"/>
<dbReference type="SMART" id="SM00326">
    <property type="entry name" value="SH3"/>
    <property type="match status" value="1"/>
</dbReference>
<dbReference type="PANTHER" id="PTHR16079:SF4">
    <property type="entry name" value="E3 UBIQUITIN-PROTEIN LIGASE CHFR"/>
    <property type="match status" value="1"/>
</dbReference>
<evidence type="ECO:0000256" key="9">
    <source>
        <dbReference type="SAM" id="MobiDB-lite"/>
    </source>
</evidence>
<proteinExistence type="inferred from homology"/>
<dbReference type="InterPro" id="IPR018957">
    <property type="entry name" value="Znf_C3HC4_RING-type"/>
</dbReference>
<feature type="compositionally biased region" description="Polar residues" evidence="9">
    <location>
        <begin position="282"/>
        <end position="292"/>
    </location>
</feature>
<dbReference type="EMBL" id="ML994627">
    <property type="protein sequence ID" value="KAF2187245.1"/>
    <property type="molecule type" value="Genomic_DNA"/>
</dbReference>
<feature type="region of interest" description="Disordered" evidence="9">
    <location>
        <begin position="89"/>
        <end position="217"/>
    </location>
</feature>
<evidence type="ECO:0000313" key="13">
    <source>
        <dbReference type="Proteomes" id="UP000800200"/>
    </source>
</evidence>
<dbReference type="InterPro" id="IPR013083">
    <property type="entry name" value="Znf_RING/FYVE/PHD"/>
</dbReference>
<evidence type="ECO:0000256" key="1">
    <source>
        <dbReference type="ARBA" id="ARBA00008649"/>
    </source>
</evidence>
<protein>
    <recommendedName>
        <fullName evidence="14">RING-type domain-containing protein</fullName>
    </recommendedName>
</protein>
<evidence type="ECO:0000256" key="6">
    <source>
        <dbReference type="ARBA" id="ARBA00022843"/>
    </source>
</evidence>
<accession>A0A6A6E897</accession>
<gene>
    <name evidence="12" type="ORF">K469DRAFT_704915</name>
</gene>
<dbReference type="SUPFAM" id="SSF50044">
    <property type="entry name" value="SH3-domain"/>
    <property type="match status" value="1"/>
</dbReference>
<keyword evidence="4 7" id="KW-0863">Zinc-finger</keyword>
<dbReference type="PROSITE" id="PS50002">
    <property type="entry name" value="SH3"/>
    <property type="match status" value="1"/>
</dbReference>
<dbReference type="InterPro" id="IPR001841">
    <property type="entry name" value="Znf_RING"/>
</dbReference>
<sequence length="987" mass="109117">MAEGERHGMVDLEKELSCSICTDVLFQPLTLLDCLHTFCGACLKEWFQFQASTATSLHPYTCPSCRASVRGTKPNSTVTTLLDMFLAANPERGKSEAEKKANREKYRPGDNVLPKLRKREEPGAEEDRRLMEEVQQLSLREVGIPSASLEPPRERRRRERSRERSRESRNRSRDERRSRSRNRPEASSSSRREVVPPRHVEHQSSLRSLLSASEIDSQEVEEEIMRQIMEEGLLDGIDLNNIDVAQEDEISERIAQAYRRRQAERARERRERRERLAREGQIESSIPSSSVAQEVRSPLIREDEQPRRRPHGRSESGTSTPQSQTSSRPPVSRPGLIDAANHGARAHHRRSSSQGSSGSARRAERPASLSVTSTRQAAQSSGELGERPVTSDSTGAGRRRLSENQQRSTLEERQQFRSNLSSRPSSNPNSPRRAAFNTASESPSSTTAIVASPVSSPPGSSTPTFAPSVPPADSRRTTDPTHIRQARATNSSAPSTSSASLGFPRSTTEPSAADPHSRASSMVAATAPTLYPEPQISCKRCGKEHIEYELHFNCSRCDRGEYSICLSCYRLGKGCKHWFGFGWAAWPRYERLAPPGGYPPNHEHPHILIGHRYKKSSIQPIESVPPQRIITDDDPSHRLESGVFCDMCLGFANSCYWKCDICNEGAWGFCNDCVNQGRHCTHPLLPVAHKPKNSSTESSEPTSFALTSPPVETSSRAAPLSPGVLPLSHDTVPTTPPLTPKAASLIRGPGLITIANTIFRPLTFTTICNICTYPIPPSHTRFHCPKCNKGDYDICTSCYHKLVSTGRIRQEDGMNGWRRCLRGHRMVVVGFEDRDGGQRRVVTRDLVGGLALREEESSVDGAGASQNPRLPTSKTLPGPSPTPNWSWRDNDGSVHKYWSSLSPTQSPNPGAGGAVVSAPRFPPDGGMGLRVVALWSYYPAEGVNDELMFPKNAEIREAEDINGDWFWGCYAGGKGLFPGNYGRVVGS</sequence>
<feature type="compositionally biased region" description="Low complexity" evidence="9">
    <location>
        <begin position="315"/>
        <end position="343"/>
    </location>
</feature>
<feature type="compositionally biased region" description="Basic and acidic residues" evidence="9">
    <location>
        <begin position="160"/>
        <end position="177"/>
    </location>
</feature>
<feature type="region of interest" description="Disordered" evidence="9">
    <location>
        <begin position="261"/>
        <end position="521"/>
    </location>
</feature>
<dbReference type="Gene3D" id="3.30.40.10">
    <property type="entry name" value="Zinc/RING finger domain, C3HC4 (zinc finger)"/>
    <property type="match status" value="1"/>
</dbReference>
<feature type="compositionally biased region" description="Low complexity" evidence="9">
    <location>
        <begin position="450"/>
        <end position="467"/>
    </location>
</feature>
<dbReference type="GO" id="GO:0016567">
    <property type="term" value="P:protein ubiquitination"/>
    <property type="evidence" value="ECO:0007669"/>
    <property type="project" value="TreeGrafter"/>
</dbReference>
<dbReference type="GO" id="GO:0004842">
    <property type="term" value="F:ubiquitin-protein transferase activity"/>
    <property type="evidence" value="ECO:0007669"/>
    <property type="project" value="TreeGrafter"/>
</dbReference>
<feature type="compositionally biased region" description="Polar residues" evidence="9">
    <location>
        <begin position="205"/>
        <end position="215"/>
    </location>
</feature>
<dbReference type="InterPro" id="IPR036028">
    <property type="entry name" value="SH3-like_dom_sf"/>
</dbReference>
<evidence type="ECO:0000256" key="7">
    <source>
        <dbReference type="PROSITE-ProRule" id="PRU00175"/>
    </source>
</evidence>
<evidence type="ECO:0000259" key="11">
    <source>
        <dbReference type="PROSITE" id="PS50089"/>
    </source>
</evidence>
<keyword evidence="6" id="KW-0832">Ubl conjugation</keyword>
<evidence type="ECO:0000256" key="2">
    <source>
        <dbReference type="ARBA" id="ARBA00022443"/>
    </source>
</evidence>
<dbReference type="Gene3D" id="2.30.30.40">
    <property type="entry name" value="SH3 Domains"/>
    <property type="match status" value="1"/>
</dbReference>
<evidence type="ECO:0000259" key="10">
    <source>
        <dbReference type="PROSITE" id="PS50002"/>
    </source>
</evidence>
<feature type="compositionally biased region" description="Polar residues" evidence="9">
    <location>
        <begin position="369"/>
        <end position="382"/>
    </location>
</feature>
<evidence type="ECO:0000313" key="12">
    <source>
        <dbReference type="EMBL" id="KAF2187245.1"/>
    </source>
</evidence>
<organism evidence="12 13">
    <name type="scientific">Zopfia rhizophila CBS 207.26</name>
    <dbReference type="NCBI Taxonomy" id="1314779"/>
    <lineage>
        <taxon>Eukaryota</taxon>
        <taxon>Fungi</taxon>
        <taxon>Dikarya</taxon>
        <taxon>Ascomycota</taxon>
        <taxon>Pezizomycotina</taxon>
        <taxon>Dothideomycetes</taxon>
        <taxon>Dothideomycetes incertae sedis</taxon>
        <taxon>Zopfiaceae</taxon>
        <taxon>Zopfia</taxon>
    </lineage>
</organism>
<feature type="domain" description="RING-type" evidence="11">
    <location>
        <begin position="18"/>
        <end position="66"/>
    </location>
</feature>
<feature type="compositionally biased region" description="Polar residues" evidence="9">
    <location>
        <begin position="864"/>
        <end position="875"/>
    </location>
</feature>
<dbReference type="InterPro" id="IPR052256">
    <property type="entry name" value="E3_ubiquitin-ligase_CHFR"/>
</dbReference>
<evidence type="ECO:0000256" key="4">
    <source>
        <dbReference type="ARBA" id="ARBA00022771"/>
    </source>
</evidence>
<dbReference type="AlphaFoldDB" id="A0A6A6E897"/>
<reference evidence="12" key="1">
    <citation type="journal article" date="2020" name="Stud. Mycol.">
        <title>101 Dothideomycetes genomes: a test case for predicting lifestyles and emergence of pathogens.</title>
        <authorList>
            <person name="Haridas S."/>
            <person name="Albert R."/>
            <person name="Binder M."/>
            <person name="Bloem J."/>
            <person name="Labutti K."/>
            <person name="Salamov A."/>
            <person name="Andreopoulos B."/>
            <person name="Baker S."/>
            <person name="Barry K."/>
            <person name="Bills G."/>
            <person name="Bluhm B."/>
            <person name="Cannon C."/>
            <person name="Castanera R."/>
            <person name="Culley D."/>
            <person name="Daum C."/>
            <person name="Ezra D."/>
            <person name="Gonzalez J."/>
            <person name="Henrissat B."/>
            <person name="Kuo A."/>
            <person name="Liang C."/>
            <person name="Lipzen A."/>
            <person name="Lutzoni F."/>
            <person name="Magnuson J."/>
            <person name="Mondo S."/>
            <person name="Nolan M."/>
            <person name="Ohm R."/>
            <person name="Pangilinan J."/>
            <person name="Park H.-J."/>
            <person name="Ramirez L."/>
            <person name="Alfaro M."/>
            <person name="Sun H."/>
            <person name="Tritt A."/>
            <person name="Yoshinaga Y."/>
            <person name="Zwiers L.-H."/>
            <person name="Turgeon B."/>
            <person name="Goodwin S."/>
            <person name="Spatafora J."/>
            <person name="Crous P."/>
            <person name="Grigoriev I."/>
        </authorList>
    </citation>
    <scope>NUCLEOTIDE SEQUENCE</scope>
    <source>
        <strain evidence="12">CBS 207.26</strain>
    </source>
</reference>
<dbReference type="CDD" id="cd00174">
    <property type="entry name" value="SH3"/>
    <property type="match status" value="1"/>
</dbReference>
<name>A0A6A6E897_9PEZI</name>